<gene>
    <name evidence="2" type="ORF">J0S82_015853</name>
</gene>
<protein>
    <submittedName>
        <fullName evidence="2">Uncharacterized protein</fullName>
    </submittedName>
</protein>
<name>A0A8J6AIC8_GALPY</name>
<reference evidence="2" key="1">
    <citation type="journal article" date="2021" name="Evol. Appl.">
        <title>The genome of the Pyrenean desman and the effects of bottlenecks and inbreeding on the genomic landscape of an endangered species.</title>
        <authorList>
            <person name="Escoda L."/>
            <person name="Castresana J."/>
        </authorList>
    </citation>
    <scope>NUCLEOTIDE SEQUENCE</scope>
    <source>
        <strain evidence="2">IBE-C5619</strain>
    </source>
</reference>
<sequence>MGGVIKTPGPTRPTNRTNSTDQREQLQQQQQQQQQREREESSREAQGHRGRCPPRDLSEWQGPVPSPKSTPTLSPLWGCNPQTTTGQETPVSPLGGGAWNPASGRFLSGWRRGRLRRRRGGAGGVRQAGLRLLGPLGRTRWRKPRFVWPQTFWWRVRDDVAPAFGRKAISGPPQPSPACLLARLPPQ</sequence>
<accession>A0A8J6AIC8</accession>
<dbReference type="Proteomes" id="UP000700334">
    <property type="component" value="Unassembled WGS sequence"/>
</dbReference>
<evidence type="ECO:0000256" key="1">
    <source>
        <dbReference type="SAM" id="MobiDB-lite"/>
    </source>
</evidence>
<feature type="region of interest" description="Disordered" evidence="1">
    <location>
        <begin position="167"/>
        <end position="187"/>
    </location>
</feature>
<comment type="caution">
    <text evidence="2">The sequence shown here is derived from an EMBL/GenBank/DDBJ whole genome shotgun (WGS) entry which is preliminary data.</text>
</comment>
<feature type="compositionally biased region" description="Low complexity" evidence="1">
    <location>
        <begin position="7"/>
        <end position="34"/>
    </location>
</feature>
<evidence type="ECO:0000313" key="2">
    <source>
        <dbReference type="EMBL" id="KAG8518895.1"/>
    </source>
</evidence>
<dbReference type="EMBL" id="JAGFMF010011618">
    <property type="protein sequence ID" value="KAG8518895.1"/>
    <property type="molecule type" value="Genomic_DNA"/>
</dbReference>
<feature type="compositionally biased region" description="Basic and acidic residues" evidence="1">
    <location>
        <begin position="35"/>
        <end position="58"/>
    </location>
</feature>
<feature type="region of interest" description="Disordered" evidence="1">
    <location>
        <begin position="1"/>
        <end position="100"/>
    </location>
</feature>
<proteinExistence type="predicted"/>
<dbReference type="AlphaFoldDB" id="A0A8J6AIC8"/>
<keyword evidence="3" id="KW-1185">Reference proteome</keyword>
<feature type="compositionally biased region" description="Low complexity" evidence="1">
    <location>
        <begin position="67"/>
        <end position="76"/>
    </location>
</feature>
<evidence type="ECO:0000313" key="3">
    <source>
        <dbReference type="Proteomes" id="UP000700334"/>
    </source>
</evidence>
<organism evidence="2 3">
    <name type="scientific">Galemys pyrenaicus</name>
    <name type="common">Iberian desman</name>
    <name type="synonym">Pyrenean desman</name>
    <dbReference type="NCBI Taxonomy" id="202257"/>
    <lineage>
        <taxon>Eukaryota</taxon>
        <taxon>Metazoa</taxon>
        <taxon>Chordata</taxon>
        <taxon>Craniata</taxon>
        <taxon>Vertebrata</taxon>
        <taxon>Euteleostomi</taxon>
        <taxon>Mammalia</taxon>
        <taxon>Eutheria</taxon>
        <taxon>Laurasiatheria</taxon>
        <taxon>Eulipotyphla</taxon>
        <taxon>Talpidae</taxon>
        <taxon>Galemys</taxon>
    </lineage>
</organism>
<feature type="compositionally biased region" description="Polar residues" evidence="1">
    <location>
        <begin position="80"/>
        <end position="90"/>
    </location>
</feature>